<dbReference type="OrthoDB" id="778913at2759"/>
<feature type="region of interest" description="Disordered" evidence="1">
    <location>
        <begin position="1"/>
        <end position="25"/>
    </location>
</feature>
<accession>A0A9Q0HBW0</accession>
<dbReference type="PANTHER" id="PTHR33922:SF2">
    <property type="entry name" value="OS07G0589600 PROTEIN"/>
    <property type="match status" value="1"/>
</dbReference>
<feature type="region of interest" description="Disordered" evidence="1">
    <location>
        <begin position="120"/>
        <end position="180"/>
    </location>
</feature>
<feature type="region of interest" description="Disordered" evidence="1">
    <location>
        <begin position="271"/>
        <end position="296"/>
    </location>
</feature>
<dbReference type="EMBL" id="JAMYWD010000008">
    <property type="protein sequence ID" value="KAJ4962970.1"/>
    <property type="molecule type" value="Genomic_DNA"/>
</dbReference>
<reference evidence="2" key="1">
    <citation type="journal article" date="2023" name="Plant J.">
        <title>The genome of the king protea, Protea cynaroides.</title>
        <authorList>
            <person name="Chang J."/>
            <person name="Duong T.A."/>
            <person name="Schoeman C."/>
            <person name="Ma X."/>
            <person name="Roodt D."/>
            <person name="Barker N."/>
            <person name="Li Z."/>
            <person name="Van de Peer Y."/>
            <person name="Mizrachi E."/>
        </authorList>
    </citation>
    <scope>NUCLEOTIDE SEQUENCE</scope>
    <source>
        <tissue evidence="2">Young leaves</tissue>
    </source>
</reference>
<evidence type="ECO:0000256" key="1">
    <source>
        <dbReference type="SAM" id="MobiDB-lite"/>
    </source>
</evidence>
<keyword evidence="3" id="KW-1185">Reference proteome</keyword>
<sequence length="316" mass="35881">MYDYENLRAMKSKKEQEDEEEEEEALSLCDLPVVKITKDGKYESDDRAQELQKVKEDDFEFGSWRADSLLREPDMCAAEDVFFQGQILPLRLSVSSDCGIAGIRQDSRCASRSESMDHFNGFNSSRSSSIRSRNSNSSSSGSSVTRARDFDWNRFHAHPSPRPQIWQTSARTGNGGSRSRKSTVWGLFRLGLVRTPEIELQELKLKLLNRNKSNGSSNGSSNSRGEAKEPEKKLKTTLNRVKMFDGFSGCKCSVTAVETIPSRIATIKKLSGKGRELREEKEPDEEQQKQRKQAMAHRRTFEWLKQLSLADLPREG</sequence>
<dbReference type="PANTHER" id="PTHR33922">
    <property type="entry name" value="OS01G0888066 PROTEIN-RELATED"/>
    <property type="match status" value="1"/>
</dbReference>
<evidence type="ECO:0000313" key="2">
    <source>
        <dbReference type="EMBL" id="KAJ4962970.1"/>
    </source>
</evidence>
<organism evidence="2 3">
    <name type="scientific">Protea cynaroides</name>
    <dbReference type="NCBI Taxonomy" id="273540"/>
    <lineage>
        <taxon>Eukaryota</taxon>
        <taxon>Viridiplantae</taxon>
        <taxon>Streptophyta</taxon>
        <taxon>Embryophyta</taxon>
        <taxon>Tracheophyta</taxon>
        <taxon>Spermatophyta</taxon>
        <taxon>Magnoliopsida</taxon>
        <taxon>Proteales</taxon>
        <taxon>Proteaceae</taxon>
        <taxon>Protea</taxon>
    </lineage>
</organism>
<name>A0A9Q0HBW0_9MAGN</name>
<feature type="compositionally biased region" description="Basic and acidic residues" evidence="1">
    <location>
        <begin position="225"/>
        <end position="234"/>
    </location>
</feature>
<dbReference type="AlphaFoldDB" id="A0A9Q0HBW0"/>
<comment type="caution">
    <text evidence="2">The sequence shown here is derived from an EMBL/GenBank/DDBJ whole genome shotgun (WGS) entry which is preliminary data.</text>
</comment>
<feature type="compositionally biased region" description="Basic and acidic residues" evidence="1">
    <location>
        <begin position="273"/>
        <end position="289"/>
    </location>
</feature>
<proteinExistence type="predicted"/>
<evidence type="ECO:0000313" key="3">
    <source>
        <dbReference type="Proteomes" id="UP001141806"/>
    </source>
</evidence>
<gene>
    <name evidence="2" type="ORF">NE237_022909</name>
</gene>
<feature type="compositionally biased region" description="Basic and acidic residues" evidence="1">
    <location>
        <begin position="1"/>
        <end position="16"/>
    </location>
</feature>
<feature type="compositionally biased region" description="Low complexity" evidence="1">
    <location>
        <begin position="123"/>
        <end position="143"/>
    </location>
</feature>
<dbReference type="Proteomes" id="UP001141806">
    <property type="component" value="Unassembled WGS sequence"/>
</dbReference>
<feature type="region of interest" description="Disordered" evidence="1">
    <location>
        <begin position="210"/>
        <end position="234"/>
    </location>
</feature>
<feature type="compositionally biased region" description="Low complexity" evidence="1">
    <location>
        <begin position="210"/>
        <end position="224"/>
    </location>
</feature>
<protein>
    <submittedName>
        <fullName evidence="2">Uncharacterized protein</fullName>
    </submittedName>
</protein>